<evidence type="ECO:0000313" key="3">
    <source>
        <dbReference type="Proteomes" id="UP000228909"/>
    </source>
</evidence>
<dbReference type="AlphaFoldDB" id="A0A2H0TLN2"/>
<feature type="domain" description="PIN" evidence="1">
    <location>
        <begin position="30"/>
        <end position="141"/>
    </location>
</feature>
<dbReference type="PANTHER" id="PTHR34610:SF3">
    <property type="entry name" value="SSL7007 PROTEIN"/>
    <property type="match status" value="1"/>
</dbReference>
<proteinExistence type="predicted"/>
<sequence>MEKGKQGEKEFLKKKLKRSLMLRESKVSKPKVVVDTNVFISGLNFEGTPREILDLIWKGEIENSISPFILEEIAKVLGEGFDWSRIQIKKVLKKVKEKSKVIYPKTRISIIKEKKDDNRILECAIAAEAQYLISGDKRHILPLKQYKEIKILSPADFLKILILRKTNPER</sequence>
<evidence type="ECO:0000259" key="1">
    <source>
        <dbReference type="SMART" id="SM00670"/>
    </source>
</evidence>
<name>A0A2H0TLN2_9BACT</name>
<dbReference type="SUPFAM" id="SSF88723">
    <property type="entry name" value="PIN domain-like"/>
    <property type="match status" value="1"/>
</dbReference>
<dbReference type="Proteomes" id="UP000228909">
    <property type="component" value="Unassembled WGS sequence"/>
</dbReference>
<dbReference type="NCBIfam" id="TIGR00305">
    <property type="entry name" value="putative toxin-antitoxin system toxin component, PIN family"/>
    <property type="match status" value="1"/>
</dbReference>
<dbReference type="InterPro" id="IPR029060">
    <property type="entry name" value="PIN-like_dom_sf"/>
</dbReference>
<dbReference type="InterPro" id="IPR002850">
    <property type="entry name" value="PIN_toxin-like"/>
</dbReference>
<reference evidence="3" key="1">
    <citation type="submission" date="2017-09" db="EMBL/GenBank/DDBJ databases">
        <title>Depth-based differentiation of microbial function through sediment-hosted aquifers and enrichment of novel symbionts in the deep terrestrial subsurface.</title>
        <authorList>
            <person name="Probst A.J."/>
            <person name="Ladd B."/>
            <person name="Jarett J.K."/>
            <person name="Geller-Mcgrath D.E."/>
            <person name="Sieber C.M.K."/>
            <person name="Emerson J.B."/>
            <person name="Anantharaman K."/>
            <person name="Thomas B.C."/>
            <person name="Malmstrom R."/>
            <person name="Stieglmeier M."/>
            <person name="Klingl A."/>
            <person name="Woyke T."/>
            <person name="Ryan C.M."/>
            <person name="Banfield J.F."/>
        </authorList>
    </citation>
    <scope>NUCLEOTIDE SEQUENCE [LARGE SCALE GENOMIC DNA]</scope>
</reference>
<gene>
    <name evidence="2" type="ORF">COU43_01055</name>
</gene>
<dbReference type="Gene3D" id="3.40.50.1010">
    <property type="entry name" value="5'-nuclease"/>
    <property type="match status" value="1"/>
</dbReference>
<dbReference type="InterPro" id="IPR002716">
    <property type="entry name" value="PIN_dom"/>
</dbReference>
<dbReference type="Pfam" id="PF13470">
    <property type="entry name" value="PIN_3"/>
    <property type="match status" value="1"/>
</dbReference>
<dbReference type="EMBL" id="PFCK01000029">
    <property type="protein sequence ID" value="PIR71705.1"/>
    <property type="molecule type" value="Genomic_DNA"/>
</dbReference>
<accession>A0A2H0TLN2</accession>
<protein>
    <submittedName>
        <fullName evidence="2">Putative toxin-antitoxin system toxin component, PIN family</fullName>
    </submittedName>
</protein>
<comment type="caution">
    <text evidence="2">The sequence shown here is derived from an EMBL/GenBank/DDBJ whole genome shotgun (WGS) entry which is preliminary data.</text>
</comment>
<dbReference type="SMART" id="SM00670">
    <property type="entry name" value="PINc"/>
    <property type="match status" value="1"/>
</dbReference>
<evidence type="ECO:0000313" key="2">
    <source>
        <dbReference type="EMBL" id="PIR71705.1"/>
    </source>
</evidence>
<dbReference type="PANTHER" id="PTHR34610">
    <property type="entry name" value="SSL7007 PROTEIN"/>
    <property type="match status" value="1"/>
</dbReference>
<organism evidence="2 3">
    <name type="scientific">Candidatus Nealsonbacteria bacterium CG10_big_fil_rev_8_21_14_0_10_37_25</name>
    <dbReference type="NCBI Taxonomy" id="1974711"/>
    <lineage>
        <taxon>Bacteria</taxon>
        <taxon>Candidatus Nealsoniibacteriota</taxon>
    </lineage>
</organism>